<keyword evidence="10" id="KW-0902">Two-component regulatory system</keyword>
<dbReference type="Gene3D" id="3.30.565.10">
    <property type="entry name" value="Histidine kinase-like ATPase, C-terminal domain"/>
    <property type="match status" value="1"/>
</dbReference>
<feature type="transmembrane region" description="Helical" evidence="13">
    <location>
        <begin position="611"/>
        <end position="630"/>
    </location>
</feature>
<dbReference type="Gene3D" id="1.10.4160.10">
    <property type="entry name" value="Hydantoin permease"/>
    <property type="match status" value="1"/>
</dbReference>
<dbReference type="GO" id="GO:0005524">
    <property type="term" value="F:ATP binding"/>
    <property type="evidence" value="ECO:0007669"/>
    <property type="project" value="UniProtKB-KW"/>
</dbReference>
<keyword evidence="5 12" id="KW-0597">Phosphoprotein</keyword>
<dbReference type="InterPro" id="IPR003661">
    <property type="entry name" value="HisK_dim/P_dom"/>
</dbReference>
<dbReference type="Pfam" id="PF02518">
    <property type="entry name" value="HATPase_c"/>
    <property type="match status" value="1"/>
</dbReference>
<feature type="domain" description="Histidine kinase" evidence="14">
    <location>
        <begin position="682"/>
        <end position="899"/>
    </location>
</feature>
<accession>A0A7C1NW90</accession>
<dbReference type="AlphaFoldDB" id="A0A7C1NW90"/>
<evidence type="ECO:0000256" key="5">
    <source>
        <dbReference type="ARBA" id="ARBA00022553"/>
    </source>
</evidence>
<dbReference type="PANTHER" id="PTHR43047">
    <property type="entry name" value="TWO-COMPONENT HISTIDINE PROTEIN KINASE"/>
    <property type="match status" value="1"/>
</dbReference>
<dbReference type="SMART" id="SM00388">
    <property type="entry name" value="HisKA"/>
    <property type="match status" value="1"/>
</dbReference>
<evidence type="ECO:0000259" key="14">
    <source>
        <dbReference type="PROSITE" id="PS50109"/>
    </source>
</evidence>
<sequence>MAARQRIIPVRREYNRWVANQTLEDYALRFTAKSARKFSSSRISQTAIGAISFLALEAIGGTITIAYGTTTAFFAIIAAAILMLLVGIPISKYAIRHGVDIDLLTRGAGFGYIGSTITSLIYAAFTFMLFAIEASIMTKALELAFGIPLWLGYIISAVAVLPLVTYGIRMISKFQLITQPFWIVLNILPFIFIAFLDWEKIDLWLAFAGIGHSNAHLGETAPFNLLEFGAASAVILALMPQIGEQVDFLRFLPPEGARKLHHRIAIFLAGSGWVVLGVPKLLAGSFLAVLTLSTGVPISEAADPAHMYVAAFGYMIPNETAAMLLMAGFVVISQLKINVMNAYAGSLAWSNFFSRLTHSHPGRVVWLVFNVAIALLLMELGIYGLLEETLGIFSIIAMSWLCAISADLFVNKKLGLSPPGIEFKRAHLYDINPVGCGTMALSAGLALAAHFGAFGSTMASLSTYVTLVAFVISPLIAWWTEGKFYLARKPRYSWKNQTGITCSICEHPFEPEDMAWCPAYAAPICSLCCTLDSRCHDMCKPHAKINAQAATVARALLPDAVIETFSTRLGRYALTAMISISVIGIILAVIAHQVNAATPAMTDVVNRTVTVVFFIFAIIAGIVSWFYVLAHDSRVVAEEESSRQNTLLLKEIAAHRKTDAALQTAKETAEAANRAKSRYVVGLSHELRTPLNAVLGYAQILERDETIPVPRQSAIKVIRRSADHLSGLIDGLLDISKIEAGRLQVFSNEVNIQDFLDQLIDMFAPQAAAKGILFEHQRSRALPLYVRTDERRLRQILVNLLSNAIKFTEEGTIRFTVDYRSQVATFTVSDTGRGISEKDLNRIYEPFQRGEADNIRPQPGLGLGLTITKLLTNTLGGEISVTSERDRGSTFKVRLMLSAIDRPNTAPAPERKIVSYTGPRRTIVVVDDNEDHRELMREVLAPLDFVVLTAAGGPECLTLIEGVKADLFLVDISMPGMNGWQLVEKLRDAGQKAPILMLSANVGDAPAPGGEGHDDAITKPVDITRLRDKLARFLGLDWIYADDPRLLQPAVPAERPVSPGAMHIEELISLCDIGYVRGIEAKLAELGGLGNTTAFVDAARTYLQAFDLAGLRGFLTSFETGREPIHG</sequence>
<dbReference type="InterPro" id="IPR005467">
    <property type="entry name" value="His_kinase_dom"/>
</dbReference>
<dbReference type="SUPFAM" id="SSF52172">
    <property type="entry name" value="CheY-like"/>
    <property type="match status" value="1"/>
</dbReference>
<evidence type="ECO:0000256" key="2">
    <source>
        <dbReference type="ARBA" id="ARBA00004236"/>
    </source>
</evidence>
<feature type="transmembrane region" description="Helical" evidence="13">
    <location>
        <begin position="264"/>
        <end position="288"/>
    </location>
</feature>
<dbReference type="SMART" id="SM00448">
    <property type="entry name" value="REC"/>
    <property type="match status" value="1"/>
</dbReference>
<evidence type="ECO:0000313" key="16">
    <source>
        <dbReference type="EMBL" id="HEB44611.1"/>
    </source>
</evidence>
<evidence type="ECO:0000256" key="7">
    <source>
        <dbReference type="ARBA" id="ARBA00022741"/>
    </source>
</evidence>
<feature type="transmembrane region" description="Helical" evidence="13">
    <location>
        <begin position="143"/>
        <end position="164"/>
    </location>
</feature>
<comment type="subcellular location">
    <subcellularLocation>
        <location evidence="2">Cell membrane</location>
    </subcellularLocation>
</comment>
<feature type="modified residue" description="4-aspartylphosphate" evidence="12">
    <location>
        <position position="971"/>
    </location>
</feature>
<dbReference type="SUPFAM" id="SSF47384">
    <property type="entry name" value="Homodimeric domain of signal transducing histidine kinase"/>
    <property type="match status" value="1"/>
</dbReference>
<dbReference type="CDD" id="cd00082">
    <property type="entry name" value="HisKA"/>
    <property type="match status" value="1"/>
</dbReference>
<keyword evidence="8" id="KW-0418">Kinase</keyword>
<dbReference type="InterPro" id="IPR036890">
    <property type="entry name" value="HATPase_C_sf"/>
</dbReference>
<feature type="transmembrane region" description="Helical" evidence="13">
    <location>
        <begin position="431"/>
        <end position="455"/>
    </location>
</feature>
<dbReference type="PROSITE" id="PS50109">
    <property type="entry name" value="HIS_KIN"/>
    <property type="match status" value="1"/>
</dbReference>
<name>A0A7C1NW90_9HYPH</name>
<dbReference type="PANTHER" id="PTHR43047:SF72">
    <property type="entry name" value="OSMOSENSING HISTIDINE PROTEIN KINASE SLN1"/>
    <property type="match status" value="1"/>
</dbReference>
<feature type="transmembrane region" description="Helical" evidence="13">
    <location>
        <begin position="392"/>
        <end position="410"/>
    </location>
</feature>
<proteinExistence type="predicted"/>
<dbReference type="Gene3D" id="3.40.50.2300">
    <property type="match status" value="1"/>
</dbReference>
<organism evidence="16">
    <name type="scientific">Agrobacterium albertimagni</name>
    <dbReference type="NCBI Taxonomy" id="147266"/>
    <lineage>
        <taxon>Bacteria</taxon>
        <taxon>Pseudomonadati</taxon>
        <taxon>Pseudomonadota</taxon>
        <taxon>Alphaproteobacteria</taxon>
        <taxon>Hyphomicrobiales</taxon>
        <taxon>Rhizobiaceae</taxon>
        <taxon>Rhizobium/Agrobacterium group</taxon>
        <taxon>Agrobacterium</taxon>
    </lineage>
</organism>
<dbReference type="PRINTS" id="PR00344">
    <property type="entry name" value="BCTRLSENSOR"/>
</dbReference>
<keyword evidence="13" id="KW-1133">Transmembrane helix</keyword>
<dbReference type="EMBL" id="DSKI01000674">
    <property type="protein sequence ID" value="HEB44611.1"/>
    <property type="molecule type" value="Genomic_DNA"/>
</dbReference>
<dbReference type="Pfam" id="PF00512">
    <property type="entry name" value="HisKA"/>
    <property type="match status" value="1"/>
</dbReference>
<dbReference type="InterPro" id="IPR036097">
    <property type="entry name" value="HisK_dim/P_sf"/>
</dbReference>
<keyword evidence="9" id="KW-0067">ATP-binding</keyword>
<keyword evidence="7" id="KW-0547">Nucleotide-binding</keyword>
<dbReference type="PROSITE" id="PS50110">
    <property type="entry name" value="RESPONSE_REGULATORY"/>
    <property type="match status" value="1"/>
</dbReference>
<evidence type="ECO:0000256" key="9">
    <source>
        <dbReference type="ARBA" id="ARBA00022840"/>
    </source>
</evidence>
<feature type="transmembrane region" description="Helical" evidence="13">
    <location>
        <begin position="107"/>
        <end position="131"/>
    </location>
</feature>
<feature type="transmembrane region" description="Helical" evidence="13">
    <location>
        <begin position="364"/>
        <end position="386"/>
    </location>
</feature>
<comment type="catalytic activity">
    <reaction evidence="1">
        <text>ATP + protein L-histidine = ADP + protein N-phospho-L-histidine.</text>
        <dbReference type="EC" id="2.7.13.3"/>
    </reaction>
</comment>
<evidence type="ECO:0000259" key="15">
    <source>
        <dbReference type="PROSITE" id="PS50110"/>
    </source>
</evidence>
<feature type="transmembrane region" description="Helical" evidence="13">
    <location>
        <begin position="308"/>
        <end position="332"/>
    </location>
</feature>
<feature type="transmembrane region" description="Helical" evidence="13">
    <location>
        <begin position="46"/>
        <end position="67"/>
    </location>
</feature>
<evidence type="ECO:0000256" key="13">
    <source>
        <dbReference type="SAM" id="Phobius"/>
    </source>
</evidence>
<dbReference type="InterPro" id="IPR004358">
    <property type="entry name" value="Sig_transdc_His_kin-like_C"/>
</dbReference>
<keyword evidence="11 13" id="KW-0472">Membrane</keyword>
<dbReference type="GO" id="GO:0009927">
    <property type="term" value="F:histidine phosphotransfer kinase activity"/>
    <property type="evidence" value="ECO:0007669"/>
    <property type="project" value="TreeGrafter"/>
</dbReference>
<dbReference type="Pfam" id="PF00072">
    <property type="entry name" value="Response_reg"/>
    <property type="match status" value="1"/>
</dbReference>
<feature type="transmembrane region" description="Helical" evidence="13">
    <location>
        <begin position="73"/>
        <end position="95"/>
    </location>
</feature>
<evidence type="ECO:0000256" key="10">
    <source>
        <dbReference type="ARBA" id="ARBA00023012"/>
    </source>
</evidence>
<dbReference type="EC" id="2.7.13.3" evidence="3"/>
<protein>
    <recommendedName>
        <fullName evidence="3">histidine kinase</fullName>
        <ecNumber evidence="3">2.7.13.3</ecNumber>
    </recommendedName>
</protein>
<feature type="domain" description="Response regulatory" evidence="15">
    <location>
        <begin position="922"/>
        <end position="1034"/>
    </location>
</feature>
<evidence type="ECO:0000256" key="8">
    <source>
        <dbReference type="ARBA" id="ARBA00022777"/>
    </source>
</evidence>
<evidence type="ECO:0000256" key="12">
    <source>
        <dbReference type="PROSITE-ProRule" id="PRU00169"/>
    </source>
</evidence>
<dbReference type="FunFam" id="3.30.565.10:FF:000023">
    <property type="entry name" value="PAS domain-containing sensor histidine kinase"/>
    <property type="match status" value="1"/>
</dbReference>
<feature type="transmembrane region" description="Helical" evidence="13">
    <location>
        <begin position="223"/>
        <end position="243"/>
    </location>
</feature>
<evidence type="ECO:0000256" key="4">
    <source>
        <dbReference type="ARBA" id="ARBA00022475"/>
    </source>
</evidence>
<dbReference type="InterPro" id="IPR003594">
    <property type="entry name" value="HATPase_dom"/>
</dbReference>
<feature type="transmembrane region" description="Helical" evidence="13">
    <location>
        <begin position="461"/>
        <end position="479"/>
    </location>
</feature>
<feature type="transmembrane region" description="Helical" evidence="13">
    <location>
        <begin position="572"/>
        <end position="591"/>
    </location>
</feature>
<keyword evidence="13" id="KW-0812">Transmembrane</keyword>
<dbReference type="SUPFAM" id="SSF55874">
    <property type="entry name" value="ATPase domain of HSP90 chaperone/DNA topoisomerase II/histidine kinase"/>
    <property type="match status" value="1"/>
</dbReference>
<dbReference type="GO" id="GO:0005886">
    <property type="term" value="C:plasma membrane"/>
    <property type="evidence" value="ECO:0007669"/>
    <property type="project" value="UniProtKB-SubCell"/>
</dbReference>
<evidence type="ECO:0000256" key="11">
    <source>
        <dbReference type="ARBA" id="ARBA00023136"/>
    </source>
</evidence>
<comment type="caution">
    <text evidence="16">The sequence shown here is derived from an EMBL/GenBank/DDBJ whole genome shotgun (WGS) entry which is preliminary data.</text>
</comment>
<dbReference type="Gene3D" id="1.10.287.130">
    <property type="match status" value="1"/>
</dbReference>
<dbReference type="CDD" id="cd00156">
    <property type="entry name" value="REC"/>
    <property type="match status" value="1"/>
</dbReference>
<dbReference type="CDD" id="cd16922">
    <property type="entry name" value="HATPase_EvgS-ArcB-TorS-like"/>
    <property type="match status" value="1"/>
</dbReference>
<evidence type="ECO:0000256" key="1">
    <source>
        <dbReference type="ARBA" id="ARBA00000085"/>
    </source>
</evidence>
<evidence type="ECO:0000256" key="3">
    <source>
        <dbReference type="ARBA" id="ARBA00012438"/>
    </source>
</evidence>
<gene>
    <name evidence="16" type="ORF">ENP70_13155</name>
</gene>
<keyword evidence="4" id="KW-1003">Cell membrane</keyword>
<dbReference type="InterPro" id="IPR001789">
    <property type="entry name" value="Sig_transdc_resp-reg_receiver"/>
</dbReference>
<dbReference type="SMART" id="SM00387">
    <property type="entry name" value="HATPase_c"/>
    <property type="match status" value="1"/>
</dbReference>
<feature type="transmembrane region" description="Helical" evidence="13">
    <location>
        <begin position="176"/>
        <end position="196"/>
    </location>
</feature>
<reference evidence="16" key="1">
    <citation type="journal article" date="2020" name="mSystems">
        <title>Genome- and Community-Level Interaction Insights into Carbon Utilization and Element Cycling Functions of Hydrothermarchaeota in Hydrothermal Sediment.</title>
        <authorList>
            <person name="Zhou Z."/>
            <person name="Liu Y."/>
            <person name="Xu W."/>
            <person name="Pan J."/>
            <person name="Luo Z.H."/>
            <person name="Li M."/>
        </authorList>
    </citation>
    <scope>NUCLEOTIDE SEQUENCE [LARGE SCALE GENOMIC DNA]</scope>
    <source>
        <strain evidence="16">SpSt-243</strain>
    </source>
</reference>
<dbReference type="GO" id="GO:0000155">
    <property type="term" value="F:phosphorelay sensor kinase activity"/>
    <property type="evidence" value="ECO:0007669"/>
    <property type="project" value="InterPro"/>
</dbReference>
<keyword evidence="6" id="KW-0808">Transferase</keyword>
<dbReference type="InterPro" id="IPR011006">
    <property type="entry name" value="CheY-like_superfamily"/>
</dbReference>
<evidence type="ECO:0000256" key="6">
    <source>
        <dbReference type="ARBA" id="ARBA00022679"/>
    </source>
</evidence>